<dbReference type="EMBL" id="ODYU01011296">
    <property type="protein sequence ID" value="SOQ56939.1"/>
    <property type="molecule type" value="Genomic_DNA"/>
</dbReference>
<name>A0A2H1WV42_SPOFR</name>
<evidence type="ECO:0000313" key="2">
    <source>
        <dbReference type="EMBL" id="SOQ56939.1"/>
    </source>
</evidence>
<proteinExistence type="predicted"/>
<gene>
    <name evidence="2" type="ORF">SFRICE_030908</name>
</gene>
<sequence length="83" mass="9200">MTASIILYPGVSPTAQMWTYSSVDIPGQHVSRTDRIKIYLSECVVCFCIVFFILCVGLLLYLFFHLYTTVTNAGKLAGTLAES</sequence>
<keyword evidence="1" id="KW-0472">Membrane</keyword>
<protein>
    <submittedName>
        <fullName evidence="2">SFRICE_030908</fullName>
    </submittedName>
</protein>
<organism evidence="2">
    <name type="scientific">Spodoptera frugiperda</name>
    <name type="common">Fall armyworm</name>
    <dbReference type="NCBI Taxonomy" id="7108"/>
    <lineage>
        <taxon>Eukaryota</taxon>
        <taxon>Metazoa</taxon>
        <taxon>Ecdysozoa</taxon>
        <taxon>Arthropoda</taxon>
        <taxon>Hexapoda</taxon>
        <taxon>Insecta</taxon>
        <taxon>Pterygota</taxon>
        <taxon>Neoptera</taxon>
        <taxon>Endopterygota</taxon>
        <taxon>Lepidoptera</taxon>
        <taxon>Glossata</taxon>
        <taxon>Ditrysia</taxon>
        <taxon>Noctuoidea</taxon>
        <taxon>Noctuidae</taxon>
        <taxon>Amphipyrinae</taxon>
        <taxon>Spodoptera</taxon>
    </lineage>
</organism>
<keyword evidence="1" id="KW-1133">Transmembrane helix</keyword>
<accession>A0A2H1WV42</accession>
<evidence type="ECO:0000256" key="1">
    <source>
        <dbReference type="SAM" id="Phobius"/>
    </source>
</evidence>
<feature type="transmembrane region" description="Helical" evidence="1">
    <location>
        <begin position="38"/>
        <end position="64"/>
    </location>
</feature>
<reference evidence="2" key="1">
    <citation type="submission" date="2016-07" db="EMBL/GenBank/DDBJ databases">
        <authorList>
            <person name="Bretaudeau A."/>
        </authorList>
    </citation>
    <scope>NUCLEOTIDE SEQUENCE</scope>
    <source>
        <strain evidence="2">Rice</strain>
        <tissue evidence="2">Whole body</tissue>
    </source>
</reference>
<dbReference type="AlphaFoldDB" id="A0A2H1WV42"/>
<keyword evidence="1" id="KW-0812">Transmembrane</keyword>